<comment type="pathway">
    <text evidence="6">Quinol/quinone metabolism; 1,4-dihydroxy-2-naphthoate biosynthesis; 1,4-dihydroxy-2-naphthoate from chorismate: step 2/7.</text>
</comment>
<dbReference type="Gene3D" id="3.40.50.970">
    <property type="match status" value="2"/>
</dbReference>
<evidence type="ECO:0000256" key="6">
    <source>
        <dbReference type="HAMAP-Rule" id="MF_01659"/>
    </source>
</evidence>
<dbReference type="UniPathway" id="UPA01057">
    <property type="reaction ID" value="UER00164"/>
</dbReference>
<dbReference type="Pfam" id="PF02776">
    <property type="entry name" value="TPP_enzyme_N"/>
    <property type="match status" value="1"/>
</dbReference>
<dbReference type="InterPro" id="IPR029061">
    <property type="entry name" value="THDP-binding"/>
</dbReference>
<feature type="domain" description="Thiamine pyrophosphate enzyme N-terminal TPP-binding" evidence="7">
    <location>
        <begin position="25"/>
        <end position="124"/>
    </location>
</feature>
<name>A0A7J5BQV1_9MICO</name>
<dbReference type="GO" id="GO:0009234">
    <property type="term" value="P:menaquinone biosynthetic process"/>
    <property type="evidence" value="ECO:0007669"/>
    <property type="project" value="UniProtKB-UniRule"/>
</dbReference>
<evidence type="ECO:0000256" key="2">
    <source>
        <dbReference type="ARBA" id="ARBA00022723"/>
    </source>
</evidence>
<reference evidence="8 9" key="1">
    <citation type="submission" date="2019-09" db="EMBL/GenBank/DDBJ databases">
        <title>Phylogeny of genus Pseudoclavibacter and closely related genus.</title>
        <authorList>
            <person name="Li Y."/>
        </authorList>
    </citation>
    <scope>NUCLEOTIDE SEQUENCE [LARGE SCALE GENOMIC DNA]</scope>
    <source>
        <strain evidence="8 9">DSM 23821</strain>
    </source>
</reference>
<dbReference type="GO" id="GO:0030976">
    <property type="term" value="F:thiamine pyrophosphate binding"/>
    <property type="evidence" value="ECO:0007669"/>
    <property type="project" value="UniProtKB-UniRule"/>
</dbReference>
<evidence type="ECO:0000256" key="5">
    <source>
        <dbReference type="ARBA" id="ARBA00023211"/>
    </source>
</evidence>
<keyword evidence="4 6" id="KW-0786">Thiamine pyrophosphate</keyword>
<dbReference type="GO" id="GO:0070204">
    <property type="term" value="F:2-succinyl-5-enolpyruvyl-6-hydroxy-3-cyclohexene-1-carboxylic-acid synthase activity"/>
    <property type="evidence" value="ECO:0007669"/>
    <property type="project" value="UniProtKB-UniRule"/>
</dbReference>
<evidence type="ECO:0000313" key="8">
    <source>
        <dbReference type="EMBL" id="KAB1656663.1"/>
    </source>
</evidence>
<gene>
    <name evidence="6" type="primary">menD</name>
    <name evidence="8" type="ORF">F8O01_09725</name>
</gene>
<keyword evidence="9" id="KW-1185">Reference proteome</keyword>
<organism evidence="8 9">
    <name type="scientific">Pseudoclavibacter chungangensis</name>
    <dbReference type="NCBI Taxonomy" id="587635"/>
    <lineage>
        <taxon>Bacteria</taxon>
        <taxon>Bacillati</taxon>
        <taxon>Actinomycetota</taxon>
        <taxon>Actinomycetes</taxon>
        <taxon>Micrococcales</taxon>
        <taxon>Microbacteriaceae</taxon>
        <taxon>Pseudoclavibacter</taxon>
    </lineage>
</organism>
<comment type="pathway">
    <text evidence="6">Quinol/quinone metabolism; menaquinone biosynthesis.</text>
</comment>
<dbReference type="GO" id="GO:0030145">
    <property type="term" value="F:manganese ion binding"/>
    <property type="evidence" value="ECO:0007669"/>
    <property type="project" value="UniProtKB-UniRule"/>
</dbReference>
<dbReference type="PANTHER" id="PTHR42916">
    <property type="entry name" value="2-SUCCINYL-5-ENOLPYRUVYL-6-HYDROXY-3-CYCLOHEXENE-1-CARBOXYLATE SYNTHASE"/>
    <property type="match status" value="1"/>
</dbReference>
<dbReference type="InterPro" id="IPR004433">
    <property type="entry name" value="MenaQ_synth_MenD"/>
</dbReference>
<dbReference type="AlphaFoldDB" id="A0A7J5BQV1"/>
<protein>
    <recommendedName>
        <fullName evidence="6">2-succinyl-5-enolpyruvyl-6-hydroxy-3-cyclohexene-1-carboxylate synthase</fullName>
        <shortName evidence="6">SEPHCHC synthase</shortName>
        <ecNumber evidence="6">2.2.1.9</ecNumber>
    </recommendedName>
    <alternativeName>
        <fullName evidence="6">Menaquinone biosynthesis protein MenD</fullName>
    </alternativeName>
</protein>
<dbReference type="PIRSF" id="PIRSF004983">
    <property type="entry name" value="MenD"/>
    <property type="match status" value="1"/>
</dbReference>
<dbReference type="CDD" id="cd07037">
    <property type="entry name" value="TPP_PYR_MenD"/>
    <property type="match status" value="1"/>
</dbReference>
<evidence type="ECO:0000256" key="4">
    <source>
        <dbReference type="ARBA" id="ARBA00023052"/>
    </source>
</evidence>
<dbReference type="GO" id="GO:0000287">
    <property type="term" value="F:magnesium ion binding"/>
    <property type="evidence" value="ECO:0007669"/>
    <property type="project" value="UniProtKB-UniRule"/>
</dbReference>
<dbReference type="HAMAP" id="MF_01659">
    <property type="entry name" value="MenD"/>
    <property type="match status" value="1"/>
</dbReference>
<sequence length="590" mass="61336">MPERARPVPATAFTVEFLTAAVRGGLTDIVVCPGSRSQALALVAAELERVGAIRLHVRIDERSAGFFALGLALETGRATAVVTTSGTAVANLHPAMLEAFHAGVPLVAVTADRPPELLGVGANQATVQPGVFGSRIACVDVAPPSGEPAEGASARELGLRVARASEPLHVNIAFRDPLGSAVPELGGLLPVLDEERRAVPEPAAAARTPSVRRIDPADGVPTLVVAGAGAGADAERIAFEGGWPLVAEPSSGARFGRNLVVGVDELLGDASPIAPLRDAIARVLVFGHPTLTRVVPALLQRDGVEAIGVGSSGGEDYSPGHSIVERVDRIEIVPPERSRDADPVIGADGLDVRGRLRGWVVASRRLLAEHSSDPAAPDLAARGSTEHAVRSRFARQELAVARGRVDRDVLVDAVWRAMWPHDRLVLGASSLIRVLDGRAPGKPIRVFANRGLAGIDGTIATGLGVATASQRSDEAASAAGVTRILLGDLTLLHDASSLLVGQGGEVPPRVQVIVGDDRGGSIFEGLEVAGIAPPDAFERVQRTPQEVDLASLAAAYGWAYVRAETRSALEGALTSHEADRVIVHVPLPRD</sequence>
<dbReference type="Proteomes" id="UP000467240">
    <property type="component" value="Unassembled WGS sequence"/>
</dbReference>
<dbReference type="CDD" id="cd02009">
    <property type="entry name" value="TPP_SHCHC_synthase"/>
    <property type="match status" value="1"/>
</dbReference>
<dbReference type="EMBL" id="WBJZ01000011">
    <property type="protein sequence ID" value="KAB1656663.1"/>
    <property type="molecule type" value="Genomic_DNA"/>
</dbReference>
<keyword evidence="5 6" id="KW-0464">Manganese</keyword>
<dbReference type="SUPFAM" id="SSF52518">
    <property type="entry name" value="Thiamin diphosphate-binding fold (THDP-binding)"/>
    <property type="match status" value="2"/>
</dbReference>
<dbReference type="UniPathway" id="UPA00079"/>
<dbReference type="OrthoDB" id="9791859at2"/>
<comment type="catalytic activity">
    <reaction evidence="6">
        <text>isochorismate + 2-oxoglutarate + H(+) = 5-enolpyruvoyl-6-hydroxy-2-succinyl-cyclohex-3-ene-1-carboxylate + CO2</text>
        <dbReference type="Rhea" id="RHEA:25593"/>
        <dbReference type="ChEBI" id="CHEBI:15378"/>
        <dbReference type="ChEBI" id="CHEBI:16526"/>
        <dbReference type="ChEBI" id="CHEBI:16810"/>
        <dbReference type="ChEBI" id="CHEBI:29780"/>
        <dbReference type="ChEBI" id="CHEBI:58818"/>
        <dbReference type="EC" id="2.2.1.9"/>
    </reaction>
</comment>
<evidence type="ECO:0000256" key="3">
    <source>
        <dbReference type="ARBA" id="ARBA00022842"/>
    </source>
</evidence>
<proteinExistence type="inferred from homology"/>
<keyword evidence="3 6" id="KW-0460">Magnesium</keyword>
<dbReference type="RefSeq" id="WP_158040677.1">
    <property type="nucleotide sequence ID" value="NZ_JACCFV010000001.1"/>
</dbReference>
<dbReference type="PANTHER" id="PTHR42916:SF1">
    <property type="entry name" value="PROTEIN PHYLLO, CHLOROPLASTIC"/>
    <property type="match status" value="1"/>
</dbReference>
<evidence type="ECO:0000313" key="9">
    <source>
        <dbReference type="Proteomes" id="UP000467240"/>
    </source>
</evidence>
<dbReference type="EC" id="2.2.1.9" evidence="6"/>
<comment type="caution">
    <text evidence="8">The sequence shown here is derived from an EMBL/GenBank/DDBJ whole genome shotgun (WGS) entry which is preliminary data.</text>
</comment>
<keyword evidence="2 6" id="KW-0479">Metal-binding</keyword>
<comment type="function">
    <text evidence="6">Catalyzes the thiamine diphosphate-dependent decarboxylation of 2-oxoglutarate and the subsequent addition of the resulting succinic semialdehyde-thiamine pyrophosphate anion to isochorismate to yield 2-succinyl-5-enolpyruvyl-6-hydroxy-3-cyclohexene-1-carboxylate (SEPHCHC).</text>
</comment>
<comment type="similarity">
    <text evidence="6">Belongs to the TPP enzyme family. MenD subfamily.</text>
</comment>
<accession>A0A7J5BQV1</accession>
<evidence type="ECO:0000259" key="7">
    <source>
        <dbReference type="Pfam" id="PF02776"/>
    </source>
</evidence>
<comment type="cofactor">
    <cofactor evidence="6">
        <name>Mg(2+)</name>
        <dbReference type="ChEBI" id="CHEBI:18420"/>
    </cofactor>
    <cofactor evidence="6">
        <name>Mn(2+)</name>
        <dbReference type="ChEBI" id="CHEBI:29035"/>
    </cofactor>
</comment>
<dbReference type="Gene3D" id="3.40.50.1220">
    <property type="entry name" value="TPP-binding domain"/>
    <property type="match status" value="1"/>
</dbReference>
<evidence type="ECO:0000256" key="1">
    <source>
        <dbReference type="ARBA" id="ARBA00022679"/>
    </source>
</evidence>
<comment type="subunit">
    <text evidence="6">Homodimer.</text>
</comment>
<keyword evidence="1 6" id="KW-0808">Transferase</keyword>
<dbReference type="InterPro" id="IPR012001">
    <property type="entry name" value="Thiamin_PyroP_enz_TPP-bd_dom"/>
</dbReference>
<keyword evidence="6" id="KW-0474">Menaquinone biosynthesis</keyword>
<comment type="cofactor">
    <cofactor evidence="6">
        <name>thiamine diphosphate</name>
        <dbReference type="ChEBI" id="CHEBI:58937"/>
    </cofactor>
    <text evidence="6">Binds 1 thiamine pyrophosphate per subunit.</text>
</comment>